<evidence type="ECO:0000256" key="1">
    <source>
        <dbReference type="ARBA" id="ARBA00022443"/>
    </source>
</evidence>
<keyword evidence="1 2" id="KW-0728">SH3 domain</keyword>
<dbReference type="Pfam" id="PF20421">
    <property type="entry name" value="DHR-2_Lobe_C"/>
    <property type="match status" value="1"/>
</dbReference>
<dbReference type="CDD" id="cd11684">
    <property type="entry name" value="DHR2_DOCK"/>
    <property type="match status" value="1"/>
</dbReference>
<dbReference type="PROSITE" id="PS51651">
    <property type="entry name" value="DOCKER"/>
    <property type="match status" value="1"/>
</dbReference>
<protein>
    <submittedName>
        <fullName evidence="6">SH3 domain containing protein</fullName>
    </submittedName>
</protein>
<dbReference type="InterPro" id="IPR001452">
    <property type="entry name" value="SH3_domain"/>
</dbReference>
<dbReference type="Gene3D" id="2.30.30.40">
    <property type="entry name" value="SH3 Domains"/>
    <property type="match status" value="1"/>
</dbReference>
<evidence type="ECO:0000259" key="4">
    <source>
        <dbReference type="PROSITE" id="PS50002"/>
    </source>
</evidence>
<dbReference type="Proteomes" id="UP000001542">
    <property type="component" value="Unassembled WGS sequence"/>
</dbReference>
<dbReference type="SMART" id="SM00326">
    <property type="entry name" value="SH3"/>
    <property type="match status" value="1"/>
</dbReference>
<evidence type="ECO:0000256" key="2">
    <source>
        <dbReference type="PROSITE-ProRule" id="PRU00192"/>
    </source>
</evidence>
<dbReference type="RefSeq" id="XP_001319252.1">
    <property type="nucleotide sequence ID" value="XM_001319217.1"/>
</dbReference>
<dbReference type="InterPro" id="IPR036028">
    <property type="entry name" value="SH3-like_dom_sf"/>
</dbReference>
<dbReference type="PROSITE" id="PS50002">
    <property type="entry name" value="SH3"/>
    <property type="match status" value="1"/>
</dbReference>
<dbReference type="InParanoid" id="A2EJW1"/>
<dbReference type="eggNOG" id="KOG1998">
    <property type="taxonomic scope" value="Eukaryota"/>
</dbReference>
<dbReference type="OrthoDB" id="18896at2759"/>
<dbReference type="SUPFAM" id="SSF50044">
    <property type="entry name" value="SH3-domain"/>
    <property type="match status" value="1"/>
</dbReference>
<sequence length="1555" mass="178252">MSTWEPESGLAIAKFPFLANGQKQIPMLAGDQFEIYHKSKDWYHGKNIFSGLEGIFPKSHVAFYPGPGQHHNILLSKPEDLLLREASIAFSKIIEEIQAKHNSISDDERLKQFNVIFDMISNIDFMKSNPDKAETFLEHHRNVASCIDEIYKILNVSLNLRSFTASPTTMTTWGREMFVQGQEATVRYSYPSYTLVRLSIEIKNLKKLTSFRFAVCQSKNSPFTSSPISFKFDPADFTKGNPKVELLIDQLDLSTVKDQMYLAIYSYDIIPMKSGHDDCRECNSCALVELPVCRSRTIIQKSQEKPIVREAVSRIASDDKIQNLHFDLIKEQVKTVGMLSYEVKFSAYQGTYDTLVEKFPSLAHCTRIDPFFLPQTVLPTQKRSILYFTIKEIEQKSKFKRTRIVIRLLDNRNQCFIPCIENIESHQFDQIAWISASFKGIQNLRSCETFGIDLSKTNTALEDLYLAIELQRADGSVKPSGYTVIKLAGPNGCLPQNYSTITSKLYHFSVRDEFPKISDFNINPEKPRGKEKAPQSIGHIIYTLSFASTNLTNDETLYNLVDYNGNNNNLNITLSNWQNIQLSEWSKFVRELLKNFCFIIANNSALSSQAFQCLRTIFTLISVTPSYGAHIKLLDEFVEGDFPRIIKENNSLGEFWLIIGQINEEFTKQDTNTMEYRNLIKVSPYILRLVATSFKASVIDLKMNKMIDRYKENITPIFQKLSEIVSEYNPDDPPQIKSLVFAKQQLILRYFAQIIAAIHCSFVGEDVKCITDYVVNFIKAIRYHPEDRKQVPIDKSKLRVMLALSTTECWLNKTERDILKPLFAEELNRAAKLPHCIELVVVVLASLFFSVRDDFIVQFIPLLRDVFFHPIPENLTHRTPLIRLILTVAFTNPKVFVEEHNDLIIEVMKSKEIGPQERLFPFAHYLRENAKVLKKKMADDKFKLKVDLLSSYLDLSIEAHNCSSNGQLHEMIYPNVSDFTVINQLMQEVKRGDLPQFGGILLPLMTCYALYSSSDNKLTDLMEIYLFLMPVGLTVPTMRAIYTLRKEPGFERVMNLFDPDICPDLYKFAYYTSNITKEEQIEANQDLLVNSYLGLTDYCRKNEINEFIPEFSCKLAELQAMSKSNMLEAALCIVHWCRLVTPNDLPPDSQLKPNIPFMKLQPANLNEGIDEKYIIDPQLPTKRVCRSIRDILFALYVKAIKLVQDAMVPDFALDIIRECKERVIFDRKLRIMGLLDELLTLESQIYTATAAEHIFFYYYRVVFFGNGFKEFYRNKTMMYRMSGFKNINQFIKDLKLMFPGCNAHQSQKEFDKEKETLDPQNGMVILATNCEPTSQQEVDDVLAIPDYGGNGPKFIGNFKKIESVSVFRTRIGKPQKGKEYVNEFAGAFTEETIYFTDGSFPGLTRCIPIQNEKTQTRMITPIENAIITMKSKAMEVITEMNTINFCEQTKSGTPNGQQILLLISGIVDAGVNGGTQMYIDAFLKPDFLENHPDEEKHVKQLRECFSETVRILNKAMVVAGRHVPPGMDKKYESAVAAFGPLKDNFKSIGIEIDEE</sequence>
<keyword evidence="7" id="KW-1185">Reference proteome</keyword>
<dbReference type="EMBL" id="DS113409">
    <property type="protein sequence ID" value="EAY07029.1"/>
    <property type="molecule type" value="Genomic_DNA"/>
</dbReference>
<feature type="domain" description="DOCKER" evidence="5">
    <location>
        <begin position="1099"/>
        <end position="1554"/>
    </location>
</feature>
<dbReference type="GO" id="GO:0007264">
    <property type="term" value="P:small GTPase-mediated signal transduction"/>
    <property type="evidence" value="ECO:0007669"/>
    <property type="project" value="InterPro"/>
</dbReference>
<evidence type="ECO:0000313" key="6">
    <source>
        <dbReference type="EMBL" id="EAY07029.1"/>
    </source>
</evidence>
<reference evidence="6" key="2">
    <citation type="journal article" date="2007" name="Science">
        <title>Draft genome sequence of the sexually transmitted pathogen Trichomonas vaginalis.</title>
        <authorList>
            <person name="Carlton J.M."/>
            <person name="Hirt R.P."/>
            <person name="Silva J.C."/>
            <person name="Delcher A.L."/>
            <person name="Schatz M."/>
            <person name="Zhao Q."/>
            <person name="Wortman J.R."/>
            <person name="Bidwell S.L."/>
            <person name="Alsmark U.C.M."/>
            <person name="Besteiro S."/>
            <person name="Sicheritz-Ponten T."/>
            <person name="Noel C.J."/>
            <person name="Dacks J.B."/>
            <person name="Foster P.G."/>
            <person name="Simillion C."/>
            <person name="Van de Peer Y."/>
            <person name="Miranda-Saavedra D."/>
            <person name="Barton G.J."/>
            <person name="Westrop G.D."/>
            <person name="Mueller S."/>
            <person name="Dessi D."/>
            <person name="Fiori P.L."/>
            <person name="Ren Q."/>
            <person name="Paulsen I."/>
            <person name="Zhang H."/>
            <person name="Bastida-Corcuera F.D."/>
            <person name="Simoes-Barbosa A."/>
            <person name="Brown M.T."/>
            <person name="Hayes R.D."/>
            <person name="Mukherjee M."/>
            <person name="Okumura C.Y."/>
            <person name="Schneider R."/>
            <person name="Smith A.J."/>
            <person name="Vanacova S."/>
            <person name="Villalvazo M."/>
            <person name="Haas B.J."/>
            <person name="Pertea M."/>
            <person name="Feldblyum T.V."/>
            <person name="Utterback T.R."/>
            <person name="Shu C.L."/>
            <person name="Osoegawa K."/>
            <person name="de Jong P.J."/>
            <person name="Hrdy I."/>
            <person name="Horvathova L."/>
            <person name="Zubacova Z."/>
            <person name="Dolezal P."/>
            <person name="Malik S.B."/>
            <person name="Logsdon J.M. Jr."/>
            <person name="Henze K."/>
            <person name="Gupta A."/>
            <person name="Wang C.C."/>
            <person name="Dunne R.L."/>
            <person name="Upcroft J.A."/>
            <person name="Upcroft P."/>
            <person name="White O."/>
            <person name="Salzberg S.L."/>
            <person name="Tang P."/>
            <person name="Chiu C.-H."/>
            <person name="Lee Y.-S."/>
            <person name="Embley T.M."/>
            <person name="Coombs G.H."/>
            <person name="Mottram J.C."/>
            <person name="Tachezy J."/>
            <person name="Fraser-Liggett C.M."/>
            <person name="Johnson P.J."/>
        </authorList>
    </citation>
    <scope>NUCLEOTIDE SEQUENCE [LARGE SCALE GENOMIC DNA]</scope>
    <source>
        <strain evidence="6">G3</strain>
    </source>
</reference>
<dbReference type="VEuPathDB" id="TrichDB:TVAG_311540"/>
<comment type="similarity">
    <text evidence="3">Belongs to the DOCK family.</text>
</comment>
<feature type="domain" description="SH3" evidence="4">
    <location>
        <begin position="6"/>
        <end position="66"/>
    </location>
</feature>
<dbReference type="Gene3D" id="1.20.58.740">
    <property type="match status" value="1"/>
</dbReference>
<dbReference type="InterPro" id="IPR046773">
    <property type="entry name" value="DOCKER_Lobe_C"/>
</dbReference>
<gene>
    <name evidence="6" type="ORF">TVAG_311540</name>
</gene>
<dbReference type="GO" id="GO:0005886">
    <property type="term" value="C:plasma membrane"/>
    <property type="evidence" value="ECO:0000318"/>
    <property type="project" value="GO_Central"/>
</dbReference>
<dbReference type="InterPro" id="IPR026791">
    <property type="entry name" value="DOCK"/>
</dbReference>
<evidence type="ECO:0000256" key="3">
    <source>
        <dbReference type="PROSITE-ProRule" id="PRU00984"/>
    </source>
</evidence>
<dbReference type="InterPro" id="IPR043162">
    <property type="entry name" value="DOCK_C_lobe_C"/>
</dbReference>
<accession>A2EJW1</accession>
<proteinExistence type="inferred from homology"/>
<dbReference type="KEGG" id="tva:4764918"/>
<dbReference type="GO" id="GO:0005737">
    <property type="term" value="C:cytoplasm"/>
    <property type="evidence" value="ECO:0000318"/>
    <property type="project" value="GO_Central"/>
</dbReference>
<dbReference type="VEuPathDB" id="TrichDB:TVAGG3_0325130"/>
<reference evidence="6" key="1">
    <citation type="submission" date="2006-10" db="EMBL/GenBank/DDBJ databases">
        <authorList>
            <person name="Amadeo P."/>
            <person name="Zhao Q."/>
            <person name="Wortman J."/>
            <person name="Fraser-Liggett C."/>
            <person name="Carlton J."/>
        </authorList>
    </citation>
    <scope>NUCLEOTIDE SEQUENCE</scope>
    <source>
        <strain evidence="6">G3</strain>
    </source>
</reference>
<dbReference type="Pfam" id="PF00018">
    <property type="entry name" value="SH3_1"/>
    <property type="match status" value="1"/>
</dbReference>
<dbReference type="GO" id="GO:0031267">
    <property type="term" value="F:small GTPase binding"/>
    <property type="evidence" value="ECO:0000318"/>
    <property type="project" value="GO_Central"/>
</dbReference>
<evidence type="ECO:0000313" key="7">
    <source>
        <dbReference type="Proteomes" id="UP000001542"/>
    </source>
</evidence>
<organism evidence="6 7">
    <name type="scientific">Trichomonas vaginalis (strain ATCC PRA-98 / G3)</name>
    <dbReference type="NCBI Taxonomy" id="412133"/>
    <lineage>
        <taxon>Eukaryota</taxon>
        <taxon>Metamonada</taxon>
        <taxon>Parabasalia</taxon>
        <taxon>Trichomonadida</taxon>
        <taxon>Trichomonadidae</taxon>
        <taxon>Trichomonas</taxon>
    </lineage>
</organism>
<name>A2EJW1_TRIV3</name>
<dbReference type="GO" id="GO:0005085">
    <property type="term" value="F:guanyl-nucleotide exchange factor activity"/>
    <property type="evidence" value="ECO:0000318"/>
    <property type="project" value="GO_Central"/>
</dbReference>
<dbReference type="OMA" id="XSRYILL"/>
<dbReference type="STRING" id="5722.A2EJW1"/>
<dbReference type="PANTHER" id="PTHR45653">
    <property type="entry name" value="DEDICATOR OF CYTOKINESIS"/>
    <property type="match status" value="1"/>
</dbReference>
<evidence type="ECO:0000259" key="5">
    <source>
        <dbReference type="PROSITE" id="PS51651"/>
    </source>
</evidence>
<dbReference type="InterPro" id="IPR027357">
    <property type="entry name" value="DOCKER_dom"/>
</dbReference>
<dbReference type="PANTHER" id="PTHR45653:SF10">
    <property type="entry name" value="MYOBLAST CITY, ISOFORM B"/>
    <property type="match status" value="1"/>
</dbReference>